<proteinExistence type="predicted"/>
<evidence type="ECO:0000313" key="3">
    <source>
        <dbReference type="Proteomes" id="UP000644020"/>
    </source>
</evidence>
<evidence type="ECO:0000313" key="2">
    <source>
        <dbReference type="EMBL" id="GHB03859.1"/>
    </source>
</evidence>
<comment type="caution">
    <text evidence="2">The sequence shown here is derived from an EMBL/GenBank/DDBJ whole genome shotgun (WGS) entry which is preliminary data.</text>
</comment>
<feature type="compositionally biased region" description="Pro residues" evidence="1">
    <location>
        <begin position="117"/>
        <end position="126"/>
    </location>
</feature>
<dbReference type="AlphaFoldDB" id="A0A918T8E5"/>
<protein>
    <submittedName>
        <fullName evidence="2">Uncharacterized protein</fullName>
    </submittedName>
</protein>
<feature type="compositionally biased region" description="Basic and acidic residues" evidence="1">
    <location>
        <begin position="81"/>
        <end position="92"/>
    </location>
</feature>
<organism evidence="2 3">
    <name type="scientific">Streptomyces termitum</name>
    <dbReference type="NCBI Taxonomy" id="67368"/>
    <lineage>
        <taxon>Bacteria</taxon>
        <taxon>Bacillati</taxon>
        <taxon>Actinomycetota</taxon>
        <taxon>Actinomycetes</taxon>
        <taxon>Kitasatosporales</taxon>
        <taxon>Streptomycetaceae</taxon>
        <taxon>Streptomyces</taxon>
    </lineage>
</organism>
<reference evidence="2" key="2">
    <citation type="submission" date="2020-09" db="EMBL/GenBank/DDBJ databases">
        <authorList>
            <person name="Sun Q."/>
            <person name="Ohkuma M."/>
        </authorList>
    </citation>
    <scope>NUCLEOTIDE SEQUENCE</scope>
    <source>
        <strain evidence="2">JCM 4518</strain>
    </source>
</reference>
<sequence length="133" mass="14692">MKTCRVARRLSYPALLCTLHAAGATEDEYPSRREAVSRCELGGEHDGPHIAHLYSRGTDPELWAQWGGEDDEIRFVRRLPCEEPSPHTDPVQRRACTLPAEHDGGHAWESGDDEPRPPQGPPPIPTPAATGRL</sequence>
<dbReference type="Proteomes" id="UP000644020">
    <property type="component" value="Unassembled WGS sequence"/>
</dbReference>
<accession>A0A918T8E5</accession>
<keyword evidence="3" id="KW-1185">Reference proteome</keyword>
<evidence type="ECO:0000256" key="1">
    <source>
        <dbReference type="SAM" id="MobiDB-lite"/>
    </source>
</evidence>
<dbReference type="EMBL" id="BMUL01000018">
    <property type="protein sequence ID" value="GHB03859.1"/>
    <property type="molecule type" value="Genomic_DNA"/>
</dbReference>
<gene>
    <name evidence="2" type="ORF">GCM10010305_53750</name>
</gene>
<reference evidence="2" key="1">
    <citation type="journal article" date="2014" name="Int. J. Syst. Evol. Microbiol.">
        <title>Complete genome sequence of Corynebacterium casei LMG S-19264T (=DSM 44701T), isolated from a smear-ripened cheese.</title>
        <authorList>
            <consortium name="US DOE Joint Genome Institute (JGI-PGF)"/>
            <person name="Walter F."/>
            <person name="Albersmeier A."/>
            <person name="Kalinowski J."/>
            <person name="Ruckert C."/>
        </authorList>
    </citation>
    <scope>NUCLEOTIDE SEQUENCE</scope>
    <source>
        <strain evidence="2">JCM 4518</strain>
    </source>
</reference>
<name>A0A918T8E5_9ACTN</name>
<feature type="region of interest" description="Disordered" evidence="1">
    <location>
        <begin position="81"/>
        <end position="133"/>
    </location>
</feature>